<dbReference type="InterPro" id="IPR000160">
    <property type="entry name" value="GGDEF_dom"/>
</dbReference>
<protein>
    <submittedName>
        <fullName evidence="3">Diguanylate cyclase (GGDEF) domain-containing protein</fullName>
    </submittedName>
</protein>
<dbReference type="SMART" id="SM00267">
    <property type="entry name" value="GGDEF"/>
    <property type="match status" value="1"/>
</dbReference>
<gene>
    <name evidence="3" type="ORF">SAMN06295910_0230</name>
</gene>
<dbReference type="PANTHER" id="PTHR44757">
    <property type="entry name" value="DIGUANYLATE CYCLASE DGCP"/>
    <property type="match status" value="1"/>
</dbReference>
<feature type="transmembrane region" description="Helical" evidence="1">
    <location>
        <begin position="39"/>
        <end position="56"/>
    </location>
</feature>
<dbReference type="AlphaFoldDB" id="A0A1X7FZ09"/>
<keyword evidence="4" id="KW-1185">Reference proteome</keyword>
<dbReference type="OrthoDB" id="9812260at2"/>
<dbReference type="InterPro" id="IPR043128">
    <property type="entry name" value="Rev_trsase/Diguanyl_cyclase"/>
</dbReference>
<dbReference type="Pfam" id="PF00990">
    <property type="entry name" value="GGDEF"/>
    <property type="match status" value="1"/>
</dbReference>
<dbReference type="PROSITE" id="PS50887">
    <property type="entry name" value="GGDEF"/>
    <property type="match status" value="1"/>
</dbReference>
<name>A0A1X7FZ09_9SPHN</name>
<dbReference type="EMBL" id="LT840185">
    <property type="protein sequence ID" value="SMF61246.1"/>
    <property type="molecule type" value="Genomic_DNA"/>
</dbReference>
<evidence type="ECO:0000259" key="2">
    <source>
        <dbReference type="PROSITE" id="PS50887"/>
    </source>
</evidence>
<feature type="transmembrane region" description="Helical" evidence="1">
    <location>
        <begin position="12"/>
        <end position="33"/>
    </location>
</feature>
<feature type="domain" description="GGDEF" evidence="2">
    <location>
        <begin position="147"/>
        <end position="287"/>
    </location>
</feature>
<dbReference type="STRING" id="941907.SAMN06295910_0230"/>
<proteinExistence type="predicted"/>
<keyword evidence="1" id="KW-1133">Transmembrane helix</keyword>
<sequence>MRPALSQCGSLLFSLTAGLASFLFTLAGFVMLVGLGEQVAAAAGIGLFALTVVWIASERPNAAQARANRELVNRLLAVKTGDLHSPAPAAVRAEMPGVAAAVDSLFEQVRSNLDDVAALALYDPVTALPNRIHFRHEAERLLAEDAAPMALLFVDLDGFKDVNDSLGHAQGDKLLAIVATRLRVVLNTETRTDAPAPVLARLAGDEFTMLLPGAGTREEAARIARKALAVISAPYEVGGRRVRIGASIGIAISPDDGTELPDLMRAADIAMYDAKAGGGGSATNFRPELATAFDLRSEVLPFSRSA</sequence>
<keyword evidence="1" id="KW-0472">Membrane</keyword>
<dbReference type="SUPFAM" id="SSF55073">
    <property type="entry name" value="Nucleotide cyclase"/>
    <property type="match status" value="1"/>
</dbReference>
<dbReference type="InterPro" id="IPR029787">
    <property type="entry name" value="Nucleotide_cyclase"/>
</dbReference>
<organism evidence="3 4">
    <name type="scientific">Allosphingosinicella indica</name>
    <dbReference type="NCBI Taxonomy" id="941907"/>
    <lineage>
        <taxon>Bacteria</taxon>
        <taxon>Pseudomonadati</taxon>
        <taxon>Pseudomonadota</taxon>
        <taxon>Alphaproteobacteria</taxon>
        <taxon>Sphingomonadales</taxon>
        <taxon>Sphingomonadaceae</taxon>
        <taxon>Allosphingosinicella</taxon>
    </lineage>
</organism>
<reference evidence="4" key="1">
    <citation type="submission" date="2017-04" db="EMBL/GenBank/DDBJ databases">
        <authorList>
            <person name="Varghese N."/>
            <person name="Submissions S."/>
        </authorList>
    </citation>
    <scope>NUCLEOTIDE SEQUENCE [LARGE SCALE GENOMIC DNA]</scope>
    <source>
        <strain evidence="4">Dd16</strain>
    </source>
</reference>
<keyword evidence="1" id="KW-0812">Transmembrane</keyword>
<dbReference type="InterPro" id="IPR052155">
    <property type="entry name" value="Biofilm_reg_signaling"/>
</dbReference>
<evidence type="ECO:0000313" key="3">
    <source>
        <dbReference type="EMBL" id="SMF61246.1"/>
    </source>
</evidence>
<evidence type="ECO:0000256" key="1">
    <source>
        <dbReference type="SAM" id="Phobius"/>
    </source>
</evidence>
<dbReference type="NCBIfam" id="TIGR00254">
    <property type="entry name" value="GGDEF"/>
    <property type="match status" value="1"/>
</dbReference>
<dbReference type="PANTHER" id="PTHR44757:SF2">
    <property type="entry name" value="BIOFILM ARCHITECTURE MAINTENANCE PROTEIN MBAA"/>
    <property type="match status" value="1"/>
</dbReference>
<accession>A0A1X7FZ09</accession>
<dbReference type="CDD" id="cd01949">
    <property type="entry name" value="GGDEF"/>
    <property type="match status" value="1"/>
</dbReference>
<dbReference type="RefSeq" id="WP_157123872.1">
    <property type="nucleotide sequence ID" value="NZ_LT840185.1"/>
</dbReference>
<dbReference type="Proteomes" id="UP000192934">
    <property type="component" value="Chromosome I"/>
</dbReference>
<dbReference type="Gene3D" id="3.30.70.270">
    <property type="match status" value="1"/>
</dbReference>
<evidence type="ECO:0000313" key="4">
    <source>
        <dbReference type="Proteomes" id="UP000192934"/>
    </source>
</evidence>